<evidence type="ECO:0000313" key="3">
    <source>
        <dbReference type="Proteomes" id="UP000007347"/>
    </source>
</evidence>
<organism evidence="2 3">
    <name type="scientific">Desulfobacula toluolica (strain DSM 7467 / Tol2)</name>
    <dbReference type="NCBI Taxonomy" id="651182"/>
    <lineage>
        <taxon>Bacteria</taxon>
        <taxon>Pseudomonadati</taxon>
        <taxon>Thermodesulfobacteriota</taxon>
        <taxon>Desulfobacteria</taxon>
        <taxon>Desulfobacterales</taxon>
        <taxon>Desulfobacteraceae</taxon>
        <taxon>Desulfobacula</taxon>
    </lineage>
</organism>
<keyword evidence="3" id="KW-1185">Reference proteome</keyword>
<evidence type="ECO:0000256" key="1">
    <source>
        <dbReference type="SAM" id="Phobius"/>
    </source>
</evidence>
<proteinExistence type="predicted"/>
<dbReference type="KEGG" id="dto:TOL2_C34540"/>
<keyword evidence="1" id="KW-0472">Membrane</keyword>
<feature type="transmembrane region" description="Helical" evidence="1">
    <location>
        <begin position="20"/>
        <end position="38"/>
    </location>
</feature>
<dbReference type="HOGENOM" id="CLU_2436049_0_0_7"/>
<dbReference type="AlphaFoldDB" id="K0NJG4"/>
<reference evidence="2 3" key="1">
    <citation type="journal article" date="2013" name="Environ. Microbiol.">
        <title>Complete genome, catabolic sub-proteomes and key-metabolites of Desulfobacula toluolica Tol2, a marine, aromatic compound-degrading, sulfate-reducing bacterium.</title>
        <authorList>
            <person name="Wohlbrand L."/>
            <person name="Jacob J.H."/>
            <person name="Kube M."/>
            <person name="Mussmann M."/>
            <person name="Jarling R."/>
            <person name="Beck A."/>
            <person name="Amann R."/>
            <person name="Wilkes H."/>
            <person name="Reinhardt R."/>
            <person name="Rabus R."/>
        </authorList>
    </citation>
    <scope>NUCLEOTIDE SEQUENCE [LARGE SCALE GENOMIC DNA]</scope>
    <source>
        <strain evidence="3">DSM 7467 / Tol2</strain>
    </source>
</reference>
<keyword evidence="1" id="KW-1133">Transmembrane helix</keyword>
<sequence length="90" mass="10199">MGTLIFFRLSKFSTPFSFSNIFPLCSFITSACKFIFFAQKILTISAGSYIYFPNHPGDNEPLKKKFLMQGFLLESTALCNLQINNRTADP</sequence>
<protein>
    <submittedName>
        <fullName evidence="2">Uncharacterized protein</fullName>
    </submittedName>
</protein>
<keyword evidence="1" id="KW-0812">Transmembrane</keyword>
<gene>
    <name evidence="2" type="ordered locus">TOL2_C34540</name>
</gene>
<name>K0NJG4_DESTT</name>
<accession>K0NJG4</accession>
<evidence type="ECO:0000313" key="2">
    <source>
        <dbReference type="EMBL" id="CCK81611.1"/>
    </source>
</evidence>
<dbReference type="EMBL" id="FO203503">
    <property type="protein sequence ID" value="CCK81611.1"/>
    <property type="molecule type" value="Genomic_DNA"/>
</dbReference>
<dbReference type="Proteomes" id="UP000007347">
    <property type="component" value="Chromosome"/>
</dbReference>